<dbReference type="RefSeq" id="WP_149732481.1">
    <property type="nucleotide sequence ID" value="NZ_FMXB01000018.1"/>
</dbReference>
<gene>
    <name evidence="2" type="ORF">SAMN02910315_01982</name>
</gene>
<keyword evidence="3" id="KW-1185">Reference proteome</keyword>
<dbReference type="Proteomes" id="UP000323439">
    <property type="component" value="Unassembled WGS sequence"/>
</dbReference>
<sequence>MELLWFYVAIVLAISDILHTQLMWKVLNNFYIILGGLIYQSVDSPAKTWLVHELMEAAFHFVVLTLVFLSPTIGILAAFIHFVIDVCHTVLIGHMGELEHRALHFIIESAFFIAIYGL</sequence>
<organism evidence="2 3">
    <name type="scientific">Methanobrevibacter millerae</name>
    <dbReference type="NCBI Taxonomy" id="230361"/>
    <lineage>
        <taxon>Archaea</taxon>
        <taxon>Methanobacteriati</taxon>
        <taxon>Methanobacteriota</taxon>
        <taxon>Methanomada group</taxon>
        <taxon>Methanobacteria</taxon>
        <taxon>Methanobacteriales</taxon>
        <taxon>Methanobacteriaceae</taxon>
        <taxon>Methanobrevibacter</taxon>
    </lineage>
</organism>
<keyword evidence="1" id="KW-1133">Transmembrane helix</keyword>
<evidence type="ECO:0000313" key="3">
    <source>
        <dbReference type="Proteomes" id="UP000323439"/>
    </source>
</evidence>
<reference evidence="2 3" key="1">
    <citation type="submission" date="2016-10" db="EMBL/GenBank/DDBJ databases">
        <authorList>
            <person name="Varghese N."/>
            <person name="Submissions S."/>
        </authorList>
    </citation>
    <scope>NUCLEOTIDE SEQUENCE [LARGE SCALE GENOMIC DNA]</scope>
    <source>
        <strain evidence="2 3">DSM 16643</strain>
    </source>
</reference>
<dbReference type="AlphaFoldDB" id="A0A1G5X6H3"/>
<evidence type="ECO:0008006" key="4">
    <source>
        <dbReference type="Google" id="ProtNLM"/>
    </source>
</evidence>
<evidence type="ECO:0000313" key="2">
    <source>
        <dbReference type="EMBL" id="SDA65852.1"/>
    </source>
</evidence>
<keyword evidence="1" id="KW-0472">Membrane</keyword>
<dbReference type="OrthoDB" id="80113at2157"/>
<name>A0A1G5X6H3_9EURY</name>
<dbReference type="STRING" id="230361.sm9_0786"/>
<proteinExistence type="predicted"/>
<feature type="transmembrane region" description="Helical" evidence="1">
    <location>
        <begin position="6"/>
        <end position="24"/>
    </location>
</feature>
<accession>A0A1G5X6H3</accession>
<protein>
    <recommendedName>
        <fullName evidence="4">DUF3307 domain-containing protein</fullName>
    </recommendedName>
</protein>
<dbReference type="EMBL" id="FMXB01000018">
    <property type="protein sequence ID" value="SDA65852.1"/>
    <property type="molecule type" value="Genomic_DNA"/>
</dbReference>
<keyword evidence="1" id="KW-0812">Transmembrane</keyword>
<feature type="transmembrane region" description="Helical" evidence="1">
    <location>
        <begin position="57"/>
        <end position="84"/>
    </location>
</feature>
<evidence type="ECO:0000256" key="1">
    <source>
        <dbReference type="SAM" id="Phobius"/>
    </source>
</evidence>